<sequence>MPNTHPCTSSGPHDLIPTLPTRFGEKPKKLFPLIMLWFVTTTAIGGPKPNPAHLIIQAEASHRPIPVLSLRHPAMDLDMAYRIQRAYVREKSINETLIGFKAGLTSKKGQQKFGLDAPIAGVLLASGKLTGKTTVHKAAFRRPMVETEIGFIMDATLTQPLSEISILKKSIRAIVPVIELPDLGFSDMEHLTGLDIIAANACARQFIVGHPQPVDTIDPNKISILLSRDGHPINQGKGREALGDQWQAALWLVNTMITQGWTIQPGQILLTGALGKMLPGKPGNYMADYGHLGKIEFEIR</sequence>
<dbReference type="GO" id="GO:0008684">
    <property type="term" value="F:2-oxopent-4-enoate hydratase activity"/>
    <property type="evidence" value="ECO:0007669"/>
    <property type="project" value="TreeGrafter"/>
</dbReference>
<dbReference type="Gene3D" id="3.90.850.10">
    <property type="entry name" value="Fumarylacetoacetase-like, C-terminal domain"/>
    <property type="match status" value="1"/>
</dbReference>
<dbReference type="AlphaFoldDB" id="A0A450TXD1"/>
<organism evidence="1">
    <name type="scientific">Candidatus Kentrum sp. FW</name>
    <dbReference type="NCBI Taxonomy" id="2126338"/>
    <lineage>
        <taxon>Bacteria</taxon>
        <taxon>Pseudomonadati</taxon>
        <taxon>Pseudomonadota</taxon>
        <taxon>Gammaproteobacteria</taxon>
        <taxon>Candidatus Kentrum</taxon>
    </lineage>
</organism>
<protein>
    <submittedName>
        <fullName evidence="1">2-keto-4-pentenoate hydratase</fullName>
    </submittedName>
</protein>
<evidence type="ECO:0000313" key="1">
    <source>
        <dbReference type="EMBL" id="VFJ73980.1"/>
    </source>
</evidence>
<proteinExistence type="predicted"/>
<dbReference type="EMBL" id="CAADFE010000056">
    <property type="protein sequence ID" value="VFJ73980.1"/>
    <property type="molecule type" value="Genomic_DNA"/>
</dbReference>
<dbReference type="PANTHER" id="PTHR30143">
    <property type="entry name" value="ACID HYDRATASE"/>
    <property type="match status" value="1"/>
</dbReference>
<dbReference type="SUPFAM" id="SSF56529">
    <property type="entry name" value="FAH"/>
    <property type="match status" value="1"/>
</dbReference>
<reference evidence="1" key="1">
    <citation type="submission" date="2019-02" db="EMBL/GenBank/DDBJ databases">
        <authorList>
            <person name="Gruber-Vodicka R. H."/>
            <person name="Seah K. B. B."/>
        </authorList>
    </citation>
    <scope>NUCLEOTIDE SEQUENCE</scope>
    <source>
        <strain evidence="1">BECK_BZ131</strain>
    </source>
</reference>
<name>A0A450TXD1_9GAMM</name>
<dbReference type="InterPro" id="IPR050772">
    <property type="entry name" value="Hydratase-Decarb/MhpD_sf"/>
</dbReference>
<dbReference type="PANTHER" id="PTHR30143:SF0">
    <property type="entry name" value="2-KETO-4-PENTENOATE HYDRATASE"/>
    <property type="match status" value="1"/>
</dbReference>
<accession>A0A450TXD1</accession>
<dbReference type="GO" id="GO:0005737">
    <property type="term" value="C:cytoplasm"/>
    <property type="evidence" value="ECO:0007669"/>
    <property type="project" value="TreeGrafter"/>
</dbReference>
<gene>
    <name evidence="1" type="ORF">BECKFW1821C_GA0114237_105616</name>
</gene>
<dbReference type="InterPro" id="IPR036663">
    <property type="entry name" value="Fumarylacetoacetase_C_sf"/>
</dbReference>